<keyword evidence="5" id="KW-0653">Protein transport</keyword>
<protein>
    <submittedName>
        <fullName evidence="10">Twin-arginine translocase subunit TatB</fullName>
    </submittedName>
</protein>
<dbReference type="EMBL" id="QEQK01000010">
    <property type="protein sequence ID" value="PWN55438.1"/>
    <property type="molecule type" value="Genomic_DNA"/>
</dbReference>
<sequence length="102" mass="11370">MFDIGFWELLLIFSIALIVLGPERLPTAARTVGRWTGRARAFVRNLTTELERETRKSEAAKSFAEAQRVMKQSVADINVKSDDGKTETSAQKDTPKQAQSGE</sequence>
<dbReference type="Proteomes" id="UP000251800">
    <property type="component" value="Unassembled WGS sequence"/>
</dbReference>
<evidence type="ECO:0000256" key="1">
    <source>
        <dbReference type="ARBA" id="ARBA00004167"/>
    </source>
</evidence>
<name>A0A363UJ39_9GAMM</name>
<accession>A0A363UJ39</accession>
<dbReference type="RefSeq" id="WP_109720677.1">
    <property type="nucleotide sequence ID" value="NZ_QEQK01000010.1"/>
</dbReference>
<dbReference type="PANTHER" id="PTHR33162:SF1">
    <property type="entry name" value="SEC-INDEPENDENT PROTEIN TRANSLOCASE PROTEIN TATA, CHLOROPLASTIC"/>
    <property type="match status" value="1"/>
</dbReference>
<dbReference type="OrthoDB" id="9816005at2"/>
<dbReference type="AlphaFoldDB" id="A0A363UJ39"/>
<feature type="region of interest" description="Disordered" evidence="9">
    <location>
        <begin position="74"/>
        <end position="102"/>
    </location>
</feature>
<keyword evidence="2" id="KW-0813">Transport</keyword>
<gene>
    <name evidence="10" type="primary">tatB</name>
    <name evidence="10" type="ORF">DEH80_11630</name>
</gene>
<evidence type="ECO:0000313" key="10">
    <source>
        <dbReference type="EMBL" id="PWN55438.1"/>
    </source>
</evidence>
<dbReference type="Pfam" id="PF02416">
    <property type="entry name" value="TatA_B_E"/>
    <property type="match status" value="1"/>
</dbReference>
<comment type="caution">
    <text evidence="10">The sequence shown here is derived from an EMBL/GenBank/DDBJ whole genome shotgun (WGS) entry which is preliminary data.</text>
</comment>
<evidence type="ECO:0000256" key="7">
    <source>
        <dbReference type="ARBA" id="ARBA00023010"/>
    </source>
</evidence>
<dbReference type="InterPro" id="IPR018448">
    <property type="entry name" value="TatB"/>
</dbReference>
<evidence type="ECO:0000256" key="9">
    <source>
        <dbReference type="SAM" id="MobiDB-lite"/>
    </source>
</evidence>
<evidence type="ECO:0000256" key="5">
    <source>
        <dbReference type="ARBA" id="ARBA00022927"/>
    </source>
</evidence>
<keyword evidence="11" id="KW-1185">Reference proteome</keyword>
<dbReference type="PRINTS" id="PR01506">
    <property type="entry name" value="TATBPROTEIN"/>
</dbReference>
<feature type="compositionally biased region" description="Polar residues" evidence="9">
    <location>
        <begin position="87"/>
        <end position="102"/>
    </location>
</feature>
<proteinExistence type="predicted"/>
<dbReference type="Gene3D" id="1.20.5.3310">
    <property type="match status" value="1"/>
</dbReference>
<keyword evidence="4" id="KW-0812">Transmembrane</keyword>
<keyword evidence="3" id="KW-1003">Cell membrane</keyword>
<dbReference type="GO" id="GO:0043953">
    <property type="term" value="P:protein transport by the Tat complex"/>
    <property type="evidence" value="ECO:0007669"/>
    <property type="project" value="InterPro"/>
</dbReference>
<comment type="subcellular location">
    <subcellularLocation>
        <location evidence="1">Membrane</location>
        <topology evidence="1">Single-pass membrane protein</topology>
    </subcellularLocation>
</comment>
<evidence type="ECO:0000313" key="11">
    <source>
        <dbReference type="Proteomes" id="UP000251800"/>
    </source>
</evidence>
<evidence type="ECO:0000256" key="3">
    <source>
        <dbReference type="ARBA" id="ARBA00022475"/>
    </source>
</evidence>
<dbReference type="GO" id="GO:0016020">
    <property type="term" value="C:membrane"/>
    <property type="evidence" value="ECO:0007669"/>
    <property type="project" value="UniProtKB-SubCell"/>
</dbReference>
<organism evidence="10 11">
    <name type="scientific">Abyssibacter profundi</name>
    <dbReference type="NCBI Taxonomy" id="2182787"/>
    <lineage>
        <taxon>Bacteria</taxon>
        <taxon>Pseudomonadati</taxon>
        <taxon>Pseudomonadota</taxon>
        <taxon>Gammaproteobacteria</taxon>
        <taxon>Chromatiales</taxon>
        <taxon>Oceanococcaceae</taxon>
        <taxon>Abyssibacter</taxon>
    </lineage>
</organism>
<evidence type="ECO:0000256" key="6">
    <source>
        <dbReference type="ARBA" id="ARBA00022989"/>
    </source>
</evidence>
<keyword evidence="8" id="KW-0472">Membrane</keyword>
<dbReference type="InterPro" id="IPR003369">
    <property type="entry name" value="TatA/B/E"/>
</dbReference>
<evidence type="ECO:0000256" key="2">
    <source>
        <dbReference type="ARBA" id="ARBA00022448"/>
    </source>
</evidence>
<dbReference type="GO" id="GO:0008320">
    <property type="term" value="F:protein transmembrane transporter activity"/>
    <property type="evidence" value="ECO:0007669"/>
    <property type="project" value="InterPro"/>
</dbReference>
<dbReference type="PANTHER" id="PTHR33162">
    <property type="entry name" value="SEC-INDEPENDENT PROTEIN TRANSLOCASE PROTEIN TATA, CHLOROPLASTIC"/>
    <property type="match status" value="1"/>
</dbReference>
<keyword evidence="6" id="KW-1133">Transmembrane helix</keyword>
<dbReference type="NCBIfam" id="TIGR01410">
    <property type="entry name" value="tatB"/>
    <property type="match status" value="1"/>
</dbReference>
<reference evidence="10 11" key="1">
    <citation type="submission" date="2018-05" db="EMBL/GenBank/DDBJ databases">
        <title>Abyssibacter profundi OUC007T gen. nov., sp. nov, a marine bacterium isolated from seawater of the Mariana Trench.</title>
        <authorList>
            <person name="Zhou S."/>
        </authorList>
    </citation>
    <scope>NUCLEOTIDE SEQUENCE [LARGE SCALE GENOMIC DNA]</scope>
    <source>
        <strain evidence="10 11">OUC007</strain>
    </source>
</reference>
<evidence type="ECO:0000256" key="8">
    <source>
        <dbReference type="ARBA" id="ARBA00023136"/>
    </source>
</evidence>
<evidence type="ECO:0000256" key="4">
    <source>
        <dbReference type="ARBA" id="ARBA00022692"/>
    </source>
</evidence>
<keyword evidence="7" id="KW-0811">Translocation</keyword>